<keyword evidence="1" id="KW-0812">Transmembrane</keyword>
<sequence length="170" mass="20309">MNKIKTNLKVIIGILAVLICVVLIRPWNYFMQSERYIENNVIRKYYKIIDEEMDVDKYNSLVISSRRRENFNNIPDAVEKRDILNVERLYPEENDQVKQLIKEEYDGKEDKVRFYFVEYDIKFKEGVATPVDSGRYCIVMRLEKEHGKWLINDNYSRAVKKNDGTIEIIS</sequence>
<feature type="domain" description="DUF4829" evidence="2">
    <location>
        <begin position="40"/>
        <end position="153"/>
    </location>
</feature>
<dbReference type="RefSeq" id="WP_191741307.1">
    <property type="nucleotide sequence ID" value="NZ_JACSQB010000132.1"/>
</dbReference>
<keyword evidence="1" id="KW-0472">Membrane</keyword>
<name>A0ABR8YWN8_9CLOT</name>
<organism evidence="3 4">
    <name type="scientific">Clostridium faecium</name>
    <dbReference type="NCBI Taxonomy" id="2762223"/>
    <lineage>
        <taxon>Bacteria</taxon>
        <taxon>Bacillati</taxon>
        <taxon>Bacillota</taxon>
        <taxon>Clostridia</taxon>
        <taxon>Eubacteriales</taxon>
        <taxon>Clostridiaceae</taxon>
        <taxon>Clostridium</taxon>
    </lineage>
</organism>
<dbReference type="Pfam" id="PF16111">
    <property type="entry name" value="DUF4829"/>
    <property type="match status" value="1"/>
</dbReference>
<proteinExistence type="predicted"/>
<evidence type="ECO:0000313" key="3">
    <source>
        <dbReference type="EMBL" id="MBD8048356.1"/>
    </source>
</evidence>
<dbReference type="EMBL" id="JACSQB010000132">
    <property type="protein sequence ID" value="MBD8048356.1"/>
    <property type="molecule type" value="Genomic_DNA"/>
</dbReference>
<keyword evidence="1" id="KW-1133">Transmembrane helix</keyword>
<reference evidence="3 4" key="1">
    <citation type="submission" date="2020-08" db="EMBL/GenBank/DDBJ databases">
        <title>A Genomic Blueprint of the Chicken Gut Microbiome.</title>
        <authorList>
            <person name="Gilroy R."/>
            <person name="Ravi A."/>
            <person name="Getino M."/>
            <person name="Pursley I."/>
            <person name="Horton D.L."/>
            <person name="Alikhan N.-F."/>
            <person name="Baker D."/>
            <person name="Gharbi K."/>
            <person name="Hall N."/>
            <person name="Watson M."/>
            <person name="Adriaenssens E.M."/>
            <person name="Foster-Nyarko E."/>
            <person name="Jarju S."/>
            <person name="Secka A."/>
            <person name="Antonio M."/>
            <person name="Oren A."/>
            <person name="Chaudhuri R."/>
            <person name="La Ragione R.M."/>
            <person name="Hildebrand F."/>
            <person name="Pallen M.J."/>
        </authorList>
    </citation>
    <scope>NUCLEOTIDE SEQUENCE [LARGE SCALE GENOMIC DNA]</scope>
    <source>
        <strain evidence="3 4">N37</strain>
    </source>
</reference>
<evidence type="ECO:0000313" key="4">
    <source>
        <dbReference type="Proteomes" id="UP000627166"/>
    </source>
</evidence>
<comment type="caution">
    <text evidence="3">The sequence shown here is derived from an EMBL/GenBank/DDBJ whole genome shotgun (WGS) entry which is preliminary data.</text>
</comment>
<dbReference type="Proteomes" id="UP000627166">
    <property type="component" value="Unassembled WGS sequence"/>
</dbReference>
<feature type="transmembrane region" description="Helical" evidence="1">
    <location>
        <begin position="7"/>
        <end position="27"/>
    </location>
</feature>
<gene>
    <name evidence="3" type="ORF">H9637_15150</name>
</gene>
<evidence type="ECO:0000256" key="1">
    <source>
        <dbReference type="SAM" id="Phobius"/>
    </source>
</evidence>
<evidence type="ECO:0000259" key="2">
    <source>
        <dbReference type="Pfam" id="PF16111"/>
    </source>
</evidence>
<keyword evidence="4" id="KW-1185">Reference proteome</keyword>
<accession>A0ABR8YWN8</accession>
<protein>
    <submittedName>
        <fullName evidence="3">DUF4829 domain-containing protein</fullName>
    </submittedName>
</protein>
<dbReference type="InterPro" id="IPR032256">
    <property type="entry name" value="DUF4829"/>
</dbReference>